<proteinExistence type="predicted"/>
<gene>
    <name evidence="2" type="ORF">SAMN05660236_2407</name>
</gene>
<keyword evidence="1" id="KW-0732">Signal</keyword>
<feature type="chain" id="PRO_5013115145" evidence="1">
    <location>
        <begin position="19"/>
        <end position="339"/>
    </location>
</feature>
<dbReference type="AlphaFoldDB" id="A0A1T5KNK7"/>
<protein>
    <submittedName>
        <fullName evidence="2">Type IX secretion system membrane protein, PorP/SprF family</fullName>
    </submittedName>
</protein>
<reference evidence="2 3" key="1">
    <citation type="submission" date="2017-02" db="EMBL/GenBank/DDBJ databases">
        <authorList>
            <person name="Peterson S.W."/>
        </authorList>
    </citation>
    <scope>NUCLEOTIDE SEQUENCE [LARGE SCALE GENOMIC DNA]</scope>
    <source>
        <strain evidence="2 3">DSM 25262</strain>
    </source>
</reference>
<name>A0A1T5KNK7_9BACT</name>
<evidence type="ECO:0000313" key="2">
    <source>
        <dbReference type="EMBL" id="SKC65352.1"/>
    </source>
</evidence>
<accession>A0A1T5KNK7</accession>
<dbReference type="NCBIfam" id="TIGR03519">
    <property type="entry name" value="T9SS_PorP_fam"/>
    <property type="match status" value="1"/>
</dbReference>
<sequence length="339" mass="38186">MKTIFLKVIFIFITAAGAAQDPQFSQYYQAPLFLNPGFTGITPRQRIVVNHRIQWPSLPQAFSTYAASYDIFINEIRSGIGFFVMSDKMGSANWRSTTASLLYSYKVKLNEKIVFSPGISFGYGTNGLDRTKLRMADDLEYNGTSLDPELNRLGKPNYMDFSSGFLLYSKNLWLGASFMHMNRPNLSVLGEESRLDMKTAIHAGMKLEINRGPRAGRPIYLTPSFIYRMQGASFSQLDLGANFHADPVSVGIWYRGKPFVKNVANDIEQDALILFAGLYLKNLTVGYSYDFTISALETASGGAHELSLTYELASKNKDKNRKKYKLIPCPAFYSKPDFW</sequence>
<dbReference type="STRING" id="688867.SAMN05660236_2407"/>
<dbReference type="EMBL" id="FUZU01000001">
    <property type="protein sequence ID" value="SKC65352.1"/>
    <property type="molecule type" value="Genomic_DNA"/>
</dbReference>
<dbReference type="OrthoDB" id="1186563at2"/>
<dbReference type="RefSeq" id="WP_079686862.1">
    <property type="nucleotide sequence ID" value="NZ_FUZU01000001.1"/>
</dbReference>
<keyword evidence="3" id="KW-1185">Reference proteome</keyword>
<dbReference type="InterPro" id="IPR019861">
    <property type="entry name" value="PorP/SprF_Bacteroidetes"/>
</dbReference>
<dbReference type="Proteomes" id="UP000190961">
    <property type="component" value="Unassembled WGS sequence"/>
</dbReference>
<dbReference type="Pfam" id="PF11751">
    <property type="entry name" value="PorP_SprF"/>
    <property type="match status" value="1"/>
</dbReference>
<evidence type="ECO:0000313" key="3">
    <source>
        <dbReference type="Proteomes" id="UP000190961"/>
    </source>
</evidence>
<organism evidence="2 3">
    <name type="scientific">Ohtaekwangia koreensis</name>
    <dbReference type="NCBI Taxonomy" id="688867"/>
    <lineage>
        <taxon>Bacteria</taxon>
        <taxon>Pseudomonadati</taxon>
        <taxon>Bacteroidota</taxon>
        <taxon>Cytophagia</taxon>
        <taxon>Cytophagales</taxon>
        <taxon>Fulvivirgaceae</taxon>
        <taxon>Ohtaekwangia</taxon>
    </lineage>
</organism>
<feature type="signal peptide" evidence="1">
    <location>
        <begin position="1"/>
        <end position="18"/>
    </location>
</feature>
<evidence type="ECO:0000256" key="1">
    <source>
        <dbReference type="SAM" id="SignalP"/>
    </source>
</evidence>